<organism evidence="7 8">
    <name type="scientific">Bacillus benzoevorans</name>
    <dbReference type="NCBI Taxonomy" id="1456"/>
    <lineage>
        <taxon>Bacteria</taxon>
        <taxon>Bacillati</taxon>
        <taxon>Bacillota</taxon>
        <taxon>Bacilli</taxon>
        <taxon>Bacillales</taxon>
        <taxon>Bacillaceae</taxon>
        <taxon>Bacillus</taxon>
    </lineage>
</organism>
<evidence type="ECO:0000256" key="1">
    <source>
        <dbReference type="ARBA" id="ARBA00005531"/>
    </source>
</evidence>
<accession>A0A7X0HP15</accession>
<name>A0A7X0HP15_9BACI</name>
<dbReference type="PANTHER" id="PTHR11877">
    <property type="entry name" value="HYDROXYMETHYLGLUTARYL-COA SYNTHASE"/>
    <property type="match status" value="1"/>
</dbReference>
<dbReference type="CDD" id="cd00831">
    <property type="entry name" value="CHS_like"/>
    <property type="match status" value="1"/>
</dbReference>
<evidence type="ECO:0000256" key="4">
    <source>
        <dbReference type="PIRSR" id="PIRSR000451-1"/>
    </source>
</evidence>
<evidence type="ECO:0000256" key="2">
    <source>
        <dbReference type="ARBA" id="ARBA00022679"/>
    </source>
</evidence>
<dbReference type="PANTHER" id="PTHR11877:SF99">
    <property type="entry name" value="1,3,6,8-TETRAHYDROXYNAPHTHALENE SYNTHASE"/>
    <property type="match status" value="1"/>
</dbReference>
<keyword evidence="3" id="KW-0012">Acyltransferase</keyword>
<protein>
    <submittedName>
        <fullName evidence="7">Alkylresorcinol/alkylpyrone synthase</fullName>
    </submittedName>
</protein>
<dbReference type="InterPro" id="IPR001099">
    <property type="entry name" value="Chalcone/stilbene_synt_N"/>
</dbReference>
<comment type="similarity">
    <text evidence="1">Belongs to the thiolase-like superfamily. Chalcone/stilbene synthases family.</text>
</comment>
<dbReference type="Gene3D" id="3.40.47.10">
    <property type="match status" value="2"/>
</dbReference>
<proteinExistence type="inferred from homology"/>
<comment type="caution">
    <text evidence="7">The sequence shown here is derived from an EMBL/GenBank/DDBJ whole genome shotgun (WGS) entry which is preliminary data.</text>
</comment>
<dbReference type="GO" id="GO:0030639">
    <property type="term" value="P:polyketide biosynthetic process"/>
    <property type="evidence" value="ECO:0007669"/>
    <property type="project" value="TreeGrafter"/>
</dbReference>
<dbReference type="Pfam" id="PF00195">
    <property type="entry name" value="Chal_sti_synt_N"/>
    <property type="match status" value="1"/>
</dbReference>
<dbReference type="Pfam" id="PF02797">
    <property type="entry name" value="Chal_sti_synt_C"/>
    <property type="match status" value="1"/>
</dbReference>
<reference evidence="7 8" key="1">
    <citation type="submission" date="2020-08" db="EMBL/GenBank/DDBJ databases">
        <title>Genomic Encyclopedia of Type Strains, Phase IV (KMG-IV): sequencing the most valuable type-strain genomes for metagenomic binning, comparative biology and taxonomic classification.</title>
        <authorList>
            <person name="Goeker M."/>
        </authorList>
    </citation>
    <scope>NUCLEOTIDE SEQUENCE [LARGE SCALE GENOMIC DNA]</scope>
    <source>
        <strain evidence="7 8">DSM 5391</strain>
    </source>
</reference>
<dbReference type="Proteomes" id="UP000531594">
    <property type="component" value="Unassembled WGS sequence"/>
</dbReference>
<feature type="active site" description="Acyl-thioester intermediate" evidence="4">
    <location>
        <position position="199"/>
    </location>
</feature>
<evidence type="ECO:0000313" key="7">
    <source>
        <dbReference type="EMBL" id="MBB6444330.1"/>
    </source>
</evidence>
<dbReference type="EMBL" id="JACHGK010000002">
    <property type="protein sequence ID" value="MBB6444330.1"/>
    <property type="molecule type" value="Genomic_DNA"/>
</dbReference>
<evidence type="ECO:0000259" key="5">
    <source>
        <dbReference type="Pfam" id="PF00195"/>
    </source>
</evidence>
<sequence length="416" mass="46984">MQKRVPIQWGFKPRLNEVKPPADASIFQRKFFERSSKKIGAQIRRCEFDFWGDVVMPVILSVGEAVPLNILEQGEVMNFSRELFSESFQDIERLLKAFPNGYVEKRHFVKDLPWYKQSHTFEEKNDAFIEAAVEFGESAIKNCLHNLILLNRQVSYEEIEAIFFITTTGMATPSIEARIMNVLPFSERTKRIPIWGLGCAGGASGLSRAYEYCLAYPKAKVLVLSIELCSLTFQYNDRSKSNLIGTSLFADGVACVLLAGDEAEAAQMSALPSIPRILATQSTTMRNSLDVMGWEIKNDGLFVIFSKDIPCIVEKWLKPNVSDFLQKQMVDMKEIKHFIAHPGGKKVLEAYVKSLELHPSMVHLPLKVLKLYGNMSSATVFFVLRRFLPKGTQGDYGICTALGPGFSSELLLLRWE</sequence>
<feature type="domain" description="Chalcone/stilbene synthase N-terminal" evidence="5">
    <location>
        <begin position="58"/>
        <end position="261"/>
    </location>
</feature>
<evidence type="ECO:0000259" key="6">
    <source>
        <dbReference type="Pfam" id="PF02797"/>
    </source>
</evidence>
<dbReference type="InterPro" id="IPR012328">
    <property type="entry name" value="Chalcone/stilbene_synt_C"/>
</dbReference>
<dbReference type="SUPFAM" id="SSF53901">
    <property type="entry name" value="Thiolase-like"/>
    <property type="match status" value="2"/>
</dbReference>
<dbReference type="GO" id="GO:0016747">
    <property type="term" value="F:acyltransferase activity, transferring groups other than amino-acyl groups"/>
    <property type="evidence" value="ECO:0007669"/>
    <property type="project" value="InterPro"/>
</dbReference>
<evidence type="ECO:0000256" key="3">
    <source>
        <dbReference type="ARBA" id="ARBA00023315"/>
    </source>
</evidence>
<feature type="domain" description="Chalcone/stilbene synthase C-terminal" evidence="6">
    <location>
        <begin position="283"/>
        <end position="414"/>
    </location>
</feature>
<gene>
    <name evidence="7" type="ORF">HNR53_000938</name>
</gene>
<dbReference type="AlphaFoldDB" id="A0A7X0HP15"/>
<keyword evidence="8" id="KW-1185">Reference proteome</keyword>
<dbReference type="InterPro" id="IPR016039">
    <property type="entry name" value="Thiolase-like"/>
</dbReference>
<evidence type="ECO:0000313" key="8">
    <source>
        <dbReference type="Proteomes" id="UP000531594"/>
    </source>
</evidence>
<dbReference type="PIRSF" id="PIRSF000451">
    <property type="entry name" value="PKS_III"/>
    <property type="match status" value="1"/>
</dbReference>
<dbReference type="InterPro" id="IPR011141">
    <property type="entry name" value="Polyketide_synthase_type-III"/>
</dbReference>
<keyword evidence="2" id="KW-0808">Transferase</keyword>